<feature type="chain" id="PRO_5046414682" description="Organic solvent tolerance-like N-terminal domain-containing protein" evidence="3">
    <location>
        <begin position="30"/>
        <end position="648"/>
    </location>
</feature>
<gene>
    <name evidence="5" type="ORF">GCM10023093_11870</name>
</gene>
<dbReference type="Gene3D" id="2.60.450.10">
    <property type="entry name" value="Lipopolysaccharide (LPS) transport protein A like domain"/>
    <property type="match status" value="2"/>
</dbReference>
<protein>
    <recommendedName>
        <fullName evidence="4">Organic solvent tolerance-like N-terminal domain-containing protein</fullName>
    </recommendedName>
</protein>
<name>A0ABP8N9F9_9BACT</name>
<organism evidence="5 6">
    <name type="scientific">Nemorincola caseinilytica</name>
    <dbReference type="NCBI Taxonomy" id="2054315"/>
    <lineage>
        <taxon>Bacteria</taxon>
        <taxon>Pseudomonadati</taxon>
        <taxon>Bacteroidota</taxon>
        <taxon>Chitinophagia</taxon>
        <taxon>Chitinophagales</taxon>
        <taxon>Chitinophagaceae</taxon>
        <taxon>Nemorincola</taxon>
    </lineage>
</organism>
<dbReference type="InterPro" id="IPR052037">
    <property type="entry name" value="LPS_export_LptA"/>
</dbReference>
<dbReference type="InterPro" id="IPR005653">
    <property type="entry name" value="OstA-like_N"/>
</dbReference>
<reference evidence="6" key="1">
    <citation type="journal article" date="2019" name="Int. J. Syst. Evol. Microbiol.">
        <title>The Global Catalogue of Microorganisms (GCM) 10K type strain sequencing project: providing services to taxonomists for standard genome sequencing and annotation.</title>
        <authorList>
            <consortium name="The Broad Institute Genomics Platform"/>
            <consortium name="The Broad Institute Genome Sequencing Center for Infectious Disease"/>
            <person name="Wu L."/>
            <person name="Ma J."/>
        </authorList>
    </citation>
    <scope>NUCLEOTIDE SEQUENCE [LARGE SCALE GENOMIC DNA]</scope>
    <source>
        <strain evidence="6">JCM 32105</strain>
    </source>
</reference>
<dbReference type="PANTHER" id="PTHR36504">
    <property type="entry name" value="LIPOPOLYSACCHARIDE EXPORT SYSTEM PROTEIN LPTA"/>
    <property type="match status" value="1"/>
</dbReference>
<dbReference type="Proteomes" id="UP001500067">
    <property type="component" value="Unassembled WGS sequence"/>
</dbReference>
<accession>A0ABP8N9F9</accession>
<evidence type="ECO:0000256" key="3">
    <source>
        <dbReference type="SAM" id="SignalP"/>
    </source>
</evidence>
<evidence type="ECO:0000256" key="1">
    <source>
        <dbReference type="ARBA" id="ARBA00022729"/>
    </source>
</evidence>
<dbReference type="RefSeq" id="WP_345080015.1">
    <property type="nucleotide sequence ID" value="NZ_BAABFA010000008.1"/>
</dbReference>
<dbReference type="Pfam" id="PF13100">
    <property type="entry name" value="OstA_2"/>
    <property type="match status" value="1"/>
</dbReference>
<keyword evidence="6" id="KW-1185">Reference proteome</keyword>
<dbReference type="EMBL" id="BAABFA010000008">
    <property type="protein sequence ID" value="GAA4463433.1"/>
    <property type="molecule type" value="Genomic_DNA"/>
</dbReference>
<dbReference type="PANTHER" id="PTHR36504:SF1">
    <property type="entry name" value="LIPOPOLYSACCHARIDE EXPORT SYSTEM PROTEIN LPTA"/>
    <property type="match status" value="1"/>
</dbReference>
<evidence type="ECO:0000256" key="2">
    <source>
        <dbReference type="SAM" id="MobiDB-lite"/>
    </source>
</evidence>
<proteinExistence type="predicted"/>
<comment type="caution">
    <text evidence="5">The sequence shown here is derived from an EMBL/GenBank/DDBJ whole genome shotgun (WGS) entry which is preliminary data.</text>
</comment>
<feature type="signal peptide" evidence="3">
    <location>
        <begin position="1"/>
        <end position="29"/>
    </location>
</feature>
<keyword evidence="1 3" id="KW-0732">Signal</keyword>
<evidence type="ECO:0000313" key="5">
    <source>
        <dbReference type="EMBL" id="GAA4463433.1"/>
    </source>
</evidence>
<sequence length="648" mass="72541">MPTAPGATIRYTMLALLAALLLAGLPARAQKPVADTADKVRIIIANTGFMEHYTTDSGSLTKFVNDVVVYQGTDTLYCDSMYQFVEKKRLEAFGNVRIAQQGGTEGTCSYLRYASDKRIAYMTGDVLLTDGKNRLWCQELTYDLGTKTGTYNRNGTLQSDSTMVTSIYGVYNVRSHDARFTGNVVVLDPQYKIASKDLGYNTETRVERFYDYSVVTSDSGRSVLTTWSGTYDSKNVVARFTGHSSIWNDGQYIEADSMHYDKGSGYGYAIGHVISIDTAQHATIYCGRVDYFRKQRVLWAIIKPVLELANGPDTFYMRADTFYSAPMVRGAGRQFRMPQDTADNRADSTLQKVVRNATILATDTTTIIKTKATDSTAVKPRGRRQRPQAVAKTDTVVAVAEPDAGPIDSMWTIPAYKYRVDRLLRDTARQAAPAIKTARNKKKKTDLPPADTTAADTTSPIFFTGYHHVLIFSDSMQARCDSVCYTRADSIVRMIYDPVAWARGSQITGDTILMLLDSGGIQTMYIPNSGFMTSRSGPEQAQIYDQIQGESITAFFKENAIKKMIVTPDAQSIYYSKDDDGAYVGMNEATSVLMRIYFGEQQISRIKFEKDVHQTMTPMHKADLPNARLKRFKWLYDERPKSKDELFE</sequence>
<evidence type="ECO:0000259" key="4">
    <source>
        <dbReference type="Pfam" id="PF13100"/>
    </source>
</evidence>
<feature type="region of interest" description="Disordered" evidence="2">
    <location>
        <begin position="431"/>
        <end position="453"/>
    </location>
</feature>
<evidence type="ECO:0000313" key="6">
    <source>
        <dbReference type="Proteomes" id="UP001500067"/>
    </source>
</evidence>
<feature type="domain" description="Organic solvent tolerance-like N-terminal" evidence="4">
    <location>
        <begin position="50"/>
        <end position="195"/>
    </location>
</feature>